<dbReference type="PROSITE" id="PS50011">
    <property type="entry name" value="PROTEIN_KINASE_DOM"/>
    <property type="match status" value="1"/>
</dbReference>
<dbReference type="InterPro" id="IPR044092">
    <property type="entry name" value="STKc_PRP4"/>
</dbReference>
<evidence type="ECO:0000313" key="11">
    <source>
        <dbReference type="EMBL" id="EWC43803.1"/>
    </source>
</evidence>
<dbReference type="PROSITE" id="PS00107">
    <property type="entry name" value="PROTEIN_KINASE_ATP"/>
    <property type="match status" value="1"/>
</dbReference>
<sequence length="847" mass="95361">MAATRTEPPAGAMHTDDKDKVEKAPHSLPSVDDTRVDRQNSEEQRQKDDSEPKGSRKRPRSGDRGSLTTAAAATSDPRNPSKPPQQQQPVANSVMGRQRISYADIDTMDTQPDFARPVEVVPPRVHAVRDSHKLPSLAKRARTRSRSRSRTRSRSPVREPRRSYHDEYRYDRRPYYDGRGGGRYDDRRERERDRDRDRDGGRNNLVSERDRRGASSSSSSAAKSQSLSRNDAETRRREGITASSGRQRSPAPGATATSSNSSGTAARRQRDRAGEDRSESPKEAAKEEERDVDMANAKPLDEAAVLEERRKRREAIKAKYKGQATPLLVSALALNTPTSTTPTPAAATPLTPGSPQVADVSREDSPADFSIEKQETAAEEPVQDVAANGKAQGEDDPSAADYDPIQDTTDDRMKDKRYCQENEVSSAAYDETETAHDILMPEKAEQEEPKEEEEEEAAEVDEFDMFAEGDDDDMFAPAPTKARAVRPVGPSAALAQAKHMDFNMLDDWDDFEGYYRIVLGELIEGRYHVQANLGKGMFSGVVRALDTEDNKLVAIKIIRNNETMRKAGQKEIDILKKLAAHDPEDRKHCVRLERSFDHKGHLCLVFENLSINLREVLKKFGRDIGINLRAVRTYAQQLFLGLTLMKKCNILHADIKPDNILVNDGRNILKICDLGSASDASENEITPYLVSRFYRAPEVILGVPYDFAMDMWSVGCTLFELYTGKILFTGRTNNQMLKSMMECRGKFSQKMLKKGQFTPMHFDEMLNFLSMEKDKLTNKDVVRVINFTKPTRELKPRLLALTAGMKDAEIKELNLFIDLLDRCLQLNPEKRISPLEALKHPFIHRKP</sequence>
<evidence type="ECO:0000256" key="4">
    <source>
        <dbReference type="ARBA" id="ARBA00022741"/>
    </source>
</evidence>
<dbReference type="EMBL" id="KI966451">
    <property type="protein sequence ID" value="EWC43803.1"/>
    <property type="molecule type" value="Genomic_DNA"/>
</dbReference>
<evidence type="ECO:0000313" key="12">
    <source>
        <dbReference type="Proteomes" id="UP000024837"/>
    </source>
</evidence>
<comment type="similarity">
    <text evidence="7">Belongs to the protein kinase superfamily. CMGC Ser/Thr protein kinase family.</text>
</comment>
<name>W7HV86_9PEZI</name>
<reference evidence="11 12" key="1">
    <citation type="submission" date="2013-05" db="EMBL/GenBank/DDBJ databases">
        <title>Drechslerella stenobrocha genome reveals carnivorous origination and mechanical trapping mechanism of predatory fungi.</title>
        <authorList>
            <person name="Liu X."/>
            <person name="Zhang W."/>
            <person name="Liu K."/>
        </authorList>
    </citation>
    <scope>NUCLEOTIDE SEQUENCE [LARGE SCALE GENOMIC DNA]</scope>
    <source>
        <strain evidence="11 12">248</strain>
    </source>
</reference>
<feature type="compositionally biased region" description="Low complexity" evidence="9">
    <location>
        <begin position="335"/>
        <end position="355"/>
    </location>
</feature>
<feature type="compositionally biased region" description="Polar residues" evidence="9">
    <location>
        <begin position="66"/>
        <end position="91"/>
    </location>
</feature>
<feature type="region of interest" description="Disordered" evidence="9">
    <location>
        <begin position="335"/>
        <end position="414"/>
    </location>
</feature>
<dbReference type="AlphaFoldDB" id="W7HV86"/>
<dbReference type="CDD" id="cd14135">
    <property type="entry name" value="STKc_PRP4"/>
    <property type="match status" value="1"/>
</dbReference>
<dbReference type="Pfam" id="PF00069">
    <property type="entry name" value="Pkinase"/>
    <property type="match status" value="1"/>
</dbReference>
<evidence type="ECO:0000256" key="5">
    <source>
        <dbReference type="ARBA" id="ARBA00022777"/>
    </source>
</evidence>
<dbReference type="InterPro" id="IPR000719">
    <property type="entry name" value="Prot_kinase_dom"/>
</dbReference>
<dbReference type="InterPro" id="IPR017441">
    <property type="entry name" value="Protein_kinase_ATP_BS"/>
</dbReference>
<feature type="domain" description="Protein kinase" evidence="10">
    <location>
        <begin position="527"/>
        <end position="843"/>
    </location>
</feature>
<feature type="compositionally biased region" description="Basic and acidic residues" evidence="9">
    <location>
        <begin position="32"/>
        <end position="54"/>
    </location>
</feature>
<proteinExistence type="inferred from homology"/>
<dbReference type="OrthoDB" id="9332038at2759"/>
<dbReference type="SUPFAM" id="SSF56112">
    <property type="entry name" value="Protein kinase-like (PK-like)"/>
    <property type="match status" value="1"/>
</dbReference>
<feature type="binding site" evidence="8">
    <location>
        <position position="556"/>
    </location>
    <ligand>
        <name>ATP</name>
        <dbReference type="ChEBI" id="CHEBI:30616"/>
    </ligand>
</feature>
<dbReference type="GO" id="GO:0045292">
    <property type="term" value="P:mRNA cis splicing, via spliceosome"/>
    <property type="evidence" value="ECO:0007669"/>
    <property type="project" value="InterPro"/>
</dbReference>
<evidence type="ECO:0000256" key="1">
    <source>
        <dbReference type="ARBA" id="ARBA00012513"/>
    </source>
</evidence>
<dbReference type="SMART" id="SM00220">
    <property type="entry name" value="S_TKc"/>
    <property type="match status" value="1"/>
</dbReference>
<dbReference type="HOGENOM" id="CLU_000288_5_5_1"/>
<dbReference type="PANTHER" id="PTHR24058">
    <property type="entry name" value="DUAL SPECIFICITY PROTEIN KINASE"/>
    <property type="match status" value="1"/>
</dbReference>
<dbReference type="EC" id="2.7.11.1" evidence="1"/>
<evidence type="ECO:0000256" key="6">
    <source>
        <dbReference type="ARBA" id="ARBA00022840"/>
    </source>
</evidence>
<feature type="compositionally biased region" description="Low complexity" evidence="9">
    <location>
        <begin position="214"/>
        <end position="229"/>
    </location>
</feature>
<feature type="compositionally biased region" description="Basic and acidic residues" evidence="9">
    <location>
        <begin position="360"/>
        <end position="376"/>
    </location>
</feature>
<dbReference type="FunFam" id="3.30.200.20:FF:000440">
    <property type="entry name" value="CMGC/DYRK/PRP4 protein kinase, variant"/>
    <property type="match status" value="1"/>
</dbReference>
<evidence type="ECO:0000256" key="8">
    <source>
        <dbReference type="PROSITE-ProRule" id="PRU10141"/>
    </source>
</evidence>
<feature type="compositionally biased region" description="Basic and acidic residues" evidence="9">
    <location>
        <begin position="156"/>
        <end position="213"/>
    </location>
</feature>
<feature type="compositionally biased region" description="Low complexity" evidence="9">
    <location>
        <begin position="249"/>
        <end position="266"/>
    </location>
</feature>
<evidence type="ECO:0000259" key="10">
    <source>
        <dbReference type="PROSITE" id="PS50011"/>
    </source>
</evidence>
<evidence type="ECO:0000256" key="2">
    <source>
        <dbReference type="ARBA" id="ARBA00022527"/>
    </source>
</evidence>
<keyword evidence="5" id="KW-0418">Kinase</keyword>
<evidence type="ECO:0000256" key="7">
    <source>
        <dbReference type="ARBA" id="ARBA00023596"/>
    </source>
</evidence>
<dbReference type="InterPro" id="IPR008271">
    <property type="entry name" value="Ser/Thr_kinase_AS"/>
</dbReference>
<feature type="compositionally biased region" description="Basic and acidic residues" evidence="9">
    <location>
        <begin position="230"/>
        <end position="239"/>
    </location>
</feature>
<dbReference type="GO" id="GO:0005524">
    <property type="term" value="F:ATP binding"/>
    <property type="evidence" value="ECO:0007669"/>
    <property type="project" value="UniProtKB-UniRule"/>
</dbReference>
<keyword evidence="6 8" id="KW-0067">ATP-binding</keyword>
<feature type="compositionally biased region" description="Basic residues" evidence="9">
    <location>
        <begin position="139"/>
        <end position="155"/>
    </location>
</feature>
<evidence type="ECO:0000256" key="3">
    <source>
        <dbReference type="ARBA" id="ARBA00022679"/>
    </source>
</evidence>
<keyword evidence="3" id="KW-0808">Transferase</keyword>
<dbReference type="GO" id="GO:0004674">
    <property type="term" value="F:protein serine/threonine kinase activity"/>
    <property type="evidence" value="ECO:0007669"/>
    <property type="project" value="UniProtKB-KW"/>
</dbReference>
<keyword evidence="12" id="KW-1185">Reference proteome</keyword>
<accession>W7HV86</accession>
<dbReference type="PROSITE" id="PS00108">
    <property type="entry name" value="PROTEIN_KINASE_ST"/>
    <property type="match status" value="1"/>
</dbReference>
<keyword evidence="4 8" id="KW-0547">Nucleotide-binding</keyword>
<dbReference type="Gene3D" id="1.10.510.10">
    <property type="entry name" value="Transferase(Phosphotransferase) domain 1"/>
    <property type="match status" value="1"/>
</dbReference>
<protein>
    <recommendedName>
        <fullName evidence="1">non-specific serine/threonine protein kinase</fullName>
        <ecNumber evidence="1">2.7.11.1</ecNumber>
    </recommendedName>
</protein>
<dbReference type="FunFam" id="1.10.510.10:FF:000078">
    <property type="entry name" value="Serine/threonine-protein kinase PRP4 homolog"/>
    <property type="match status" value="1"/>
</dbReference>
<dbReference type="Proteomes" id="UP000024837">
    <property type="component" value="Unassembled WGS sequence"/>
</dbReference>
<feature type="compositionally biased region" description="Basic and acidic residues" evidence="9">
    <location>
        <begin position="271"/>
        <end position="293"/>
    </location>
</feature>
<feature type="region of interest" description="Disordered" evidence="9">
    <location>
        <begin position="1"/>
        <end position="306"/>
    </location>
</feature>
<organism evidence="11 12">
    <name type="scientific">Drechslerella stenobrocha 248</name>
    <dbReference type="NCBI Taxonomy" id="1043628"/>
    <lineage>
        <taxon>Eukaryota</taxon>
        <taxon>Fungi</taxon>
        <taxon>Dikarya</taxon>
        <taxon>Ascomycota</taxon>
        <taxon>Pezizomycotina</taxon>
        <taxon>Orbiliomycetes</taxon>
        <taxon>Orbiliales</taxon>
        <taxon>Orbiliaceae</taxon>
        <taxon>Drechslerella</taxon>
    </lineage>
</organism>
<dbReference type="InterPro" id="IPR011009">
    <property type="entry name" value="Kinase-like_dom_sf"/>
</dbReference>
<keyword evidence="2" id="KW-0723">Serine/threonine-protein kinase</keyword>
<dbReference type="InterPro" id="IPR050494">
    <property type="entry name" value="Ser_Thr_dual-spec_kinase"/>
</dbReference>
<dbReference type="PANTHER" id="PTHR24058:SF103">
    <property type="entry name" value="SERINE_THREONINE-PROTEIN KINASE PRP4 HOMOLOG"/>
    <property type="match status" value="1"/>
</dbReference>
<evidence type="ECO:0000256" key="9">
    <source>
        <dbReference type="SAM" id="MobiDB-lite"/>
    </source>
</evidence>
<feature type="compositionally biased region" description="Basic and acidic residues" evidence="9">
    <location>
        <begin position="14"/>
        <end position="25"/>
    </location>
</feature>
<dbReference type="Gene3D" id="3.30.200.20">
    <property type="entry name" value="Phosphorylase Kinase, domain 1"/>
    <property type="match status" value="1"/>
</dbReference>
<gene>
    <name evidence="11" type="ORF">DRE_07312</name>
</gene>